<reference evidence="6 7" key="2">
    <citation type="journal article" date="2016" name="Genome Announc.">
        <title>Permanent Draft Genome Sequences for Two Variants of Frankia sp. Strain CpI1, the First Frankia Strain Isolated from Root Nodules of Comptonia peregrina.</title>
        <authorList>
            <person name="Oshone R."/>
            <person name="Hurst S.G.IV."/>
            <person name="Abebe-Akele F."/>
            <person name="Simpson S."/>
            <person name="Morris K."/>
            <person name="Thomas W.K."/>
            <person name="Tisa L.S."/>
        </authorList>
    </citation>
    <scope>NUCLEOTIDE SEQUENCE [LARGE SCALE GENOMIC DNA]</scope>
    <source>
        <strain evidence="7">CpI1-S</strain>
    </source>
</reference>
<keyword evidence="1" id="KW-0805">Transcription regulation</keyword>
<dbReference type="SUPFAM" id="SSF46689">
    <property type="entry name" value="Homeodomain-like"/>
    <property type="match status" value="1"/>
</dbReference>
<dbReference type="EMBL" id="JYFN01000073">
    <property type="protein sequence ID" value="KJE20044.1"/>
    <property type="molecule type" value="Genomic_DNA"/>
</dbReference>
<dbReference type="InterPro" id="IPR009057">
    <property type="entry name" value="Homeodomain-like_sf"/>
</dbReference>
<feature type="domain" description="HTH tetR-type" evidence="5">
    <location>
        <begin position="14"/>
        <end position="74"/>
    </location>
</feature>
<dbReference type="PANTHER" id="PTHR30055">
    <property type="entry name" value="HTH-TYPE TRANSCRIPTIONAL REGULATOR RUTR"/>
    <property type="match status" value="1"/>
</dbReference>
<keyword evidence="2 4" id="KW-0238">DNA-binding</keyword>
<evidence type="ECO:0000313" key="7">
    <source>
        <dbReference type="Proteomes" id="UP000032545"/>
    </source>
</evidence>
<keyword evidence="3" id="KW-0804">Transcription</keyword>
<dbReference type="PATRIC" id="fig|1502723.3.peg.6263"/>
<dbReference type="InterPro" id="IPR041490">
    <property type="entry name" value="KstR2_TetR_C"/>
</dbReference>
<keyword evidence="7" id="KW-1185">Reference proteome</keyword>
<evidence type="ECO:0000256" key="4">
    <source>
        <dbReference type="PROSITE-ProRule" id="PRU00335"/>
    </source>
</evidence>
<proteinExistence type="predicted"/>
<evidence type="ECO:0000259" key="5">
    <source>
        <dbReference type="PROSITE" id="PS50977"/>
    </source>
</evidence>
<organism evidence="6 7">
    <name type="scientific">Frankia torreyi</name>
    <dbReference type="NCBI Taxonomy" id="1856"/>
    <lineage>
        <taxon>Bacteria</taxon>
        <taxon>Bacillati</taxon>
        <taxon>Actinomycetota</taxon>
        <taxon>Actinomycetes</taxon>
        <taxon>Frankiales</taxon>
        <taxon>Frankiaceae</taxon>
        <taxon>Frankia</taxon>
    </lineage>
</organism>
<gene>
    <name evidence="6" type="ORF">FF36_05649</name>
</gene>
<dbReference type="Pfam" id="PF00440">
    <property type="entry name" value="TetR_N"/>
    <property type="match status" value="1"/>
</dbReference>
<dbReference type="InterPro" id="IPR001647">
    <property type="entry name" value="HTH_TetR"/>
</dbReference>
<dbReference type="Proteomes" id="UP000032545">
    <property type="component" value="Unassembled WGS sequence"/>
</dbReference>
<dbReference type="Gene3D" id="1.10.357.10">
    <property type="entry name" value="Tetracycline Repressor, domain 2"/>
    <property type="match status" value="1"/>
</dbReference>
<dbReference type="AlphaFoldDB" id="A0A0D8B7X6"/>
<evidence type="ECO:0000256" key="2">
    <source>
        <dbReference type="ARBA" id="ARBA00023125"/>
    </source>
</evidence>
<dbReference type="PROSITE" id="PS01081">
    <property type="entry name" value="HTH_TETR_1"/>
    <property type="match status" value="1"/>
</dbReference>
<dbReference type="PANTHER" id="PTHR30055:SF234">
    <property type="entry name" value="HTH-TYPE TRANSCRIPTIONAL REGULATOR BETI"/>
    <property type="match status" value="1"/>
</dbReference>
<dbReference type="PRINTS" id="PR00455">
    <property type="entry name" value="HTHTETR"/>
</dbReference>
<dbReference type="GO" id="GO:0003700">
    <property type="term" value="F:DNA-binding transcription factor activity"/>
    <property type="evidence" value="ECO:0007669"/>
    <property type="project" value="TreeGrafter"/>
</dbReference>
<dbReference type="GO" id="GO:0000976">
    <property type="term" value="F:transcription cis-regulatory region binding"/>
    <property type="evidence" value="ECO:0007669"/>
    <property type="project" value="TreeGrafter"/>
</dbReference>
<name>A0A0D8B7X6_9ACTN</name>
<feature type="DNA-binding region" description="H-T-H motif" evidence="4">
    <location>
        <begin position="37"/>
        <end position="56"/>
    </location>
</feature>
<evidence type="ECO:0000256" key="1">
    <source>
        <dbReference type="ARBA" id="ARBA00023015"/>
    </source>
</evidence>
<protein>
    <submittedName>
        <fullName evidence="6">Transcriptional regulator, TetR family</fullName>
    </submittedName>
</protein>
<dbReference type="RefSeq" id="WP_044888104.1">
    <property type="nucleotide sequence ID" value="NZ_JYFN01000073.1"/>
</dbReference>
<dbReference type="PROSITE" id="PS50977">
    <property type="entry name" value="HTH_TETR_2"/>
    <property type="match status" value="1"/>
</dbReference>
<sequence>MRVGKAGAVRPSAQRTRERLLLEAARMFATRGFHGTSIDDLGAAAGISGPSVYKHFGSKDEVLAELLIDIGQRMLDSGQAVVAAASDDADALRQLIACHAGFATSEPDLIRVHDRDMANLSAEADHQVRSRQLAYTRLWVTPLRALRPGLTERQAQIEVHAIFGLLNSTKYSDIGTAARTRLIGMAERALSLAA</sequence>
<comment type="caution">
    <text evidence="6">The sequence shown here is derived from an EMBL/GenBank/DDBJ whole genome shotgun (WGS) entry which is preliminary data.</text>
</comment>
<evidence type="ECO:0000313" key="6">
    <source>
        <dbReference type="EMBL" id="KJE20044.1"/>
    </source>
</evidence>
<dbReference type="InterPro" id="IPR023772">
    <property type="entry name" value="DNA-bd_HTH_TetR-type_CS"/>
</dbReference>
<reference evidence="7" key="1">
    <citation type="submission" date="2015-02" db="EMBL/GenBank/DDBJ databases">
        <title>Draft Genome of Frankia sp. CpI1-S.</title>
        <authorList>
            <person name="Oshone R.T."/>
            <person name="Ngom M."/>
            <person name="Ghodhbane-Gtari F."/>
            <person name="Gtari M."/>
            <person name="Morris K."/>
            <person name="Thomas K."/>
            <person name="Sen A."/>
            <person name="Tisa L.S."/>
        </authorList>
    </citation>
    <scope>NUCLEOTIDE SEQUENCE [LARGE SCALE GENOMIC DNA]</scope>
    <source>
        <strain evidence="7">CpI1-S</strain>
    </source>
</reference>
<dbReference type="InterPro" id="IPR050109">
    <property type="entry name" value="HTH-type_TetR-like_transc_reg"/>
</dbReference>
<dbReference type="Gene3D" id="1.10.10.60">
    <property type="entry name" value="Homeodomain-like"/>
    <property type="match status" value="1"/>
</dbReference>
<accession>A0A0D8B7X6</accession>
<dbReference type="Pfam" id="PF17932">
    <property type="entry name" value="TetR_C_24"/>
    <property type="match status" value="1"/>
</dbReference>
<evidence type="ECO:0000256" key="3">
    <source>
        <dbReference type="ARBA" id="ARBA00023163"/>
    </source>
</evidence>